<dbReference type="EMBL" id="JARKNE010000011">
    <property type="protein sequence ID" value="KAK5786674.1"/>
    <property type="molecule type" value="Genomic_DNA"/>
</dbReference>
<reference evidence="3 4" key="1">
    <citation type="submission" date="2023-03" db="EMBL/GenBank/DDBJ databases">
        <title>WGS of Gossypium arboreum.</title>
        <authorList>
            <person name="Yu D."/>
        </authorList>
    </citation>
    <scope>NUCLEOTIDE SEQUENCE [LARGE SCALE GENOMIC DNA]</scope>
    <source>
        <tissue evidence="3">Leaf</tissue>
    </source>
</reference>
<feature type="transmembrane region" description="Helical" evidence="2">
    <location>
        <begin position="71"/>
        <end position="89"/>
    </location>
</feature>
<protein>
    <submittedName>
        <fullName evidence="3">Uncharacterized protein</fullName>
    </submittedName>
</protein>
<evidence type="ECO:0000256" key="1">
    <source>
        <dbReference type="SAM" id="MobiDB-lite"/>
    </source>
</evidence>
<keyword evidence="2" id="KW-1133">Transmembrane helix</keyword>
<name>A0ABR0NAN8_GOSAR</name>
<keyword evidence="2" id="KW-0812">Transmembrane</keyword>
<evidence type="ECO:0000313" key="3">
    <source>
        <dbReference type="EMBL" id="KAK5786674.1"/>
    </source>
</evidence>
<evidence type="ECO:0000256" key="2">
    <source>
        <dbReference type="SAM" id="Phobius"/>
    </source>
</evidence>
<sequence length="91" mass="10133">MDAHETHSKRTVRGARGISSHELREAHGLSSHIPKEFACREPELKGIVERWKEATKRNICAGDSSGSSQKFALLIFSFFLQAFLAVAFAKC</sequence>
<feature type="region of interest" description="Disordered" evidence="1">
    <location>
        <begin position="1"/>
        <end position="21"/>
    </location>
</feature>
<dbReference type="Proteomes" id="UP001358586">
    <property type="component" value="Chromosome 11"/>
</dbReference>
<keyword evidence="4" id="KW-1185">Reference proteome</keyword>
<evidence type="ECO:0000313" key="4">
    <source>
        <dbReference type="Proteomes" id="UP001358586"/>
    </source>
</evidence>
<keyword evidence="2" id="KW-0472">Membrane</keyword>
<comment type="caution">
    <text evidence="3">The sequence shown here is derived from an EMBL/GenBank/DDBJ whole genome shotgun (WGS) entry which is preliminary data.</text>
</comment>
<gene>
    <name evidence="3" type="ORF">PVK06_041314</name>
</gene>
<proteinExistence type="predicted"/>
<accession>A0ABR0NAN8</accession>
<organism evidence="3 4">
    <name type="scientific">Gossypium arboreum</name>
    <name type="common">Tree cotton</name>
    <name type="synonym">Gossypium nanking</name>
    <dbReference type="NCBI Taxonomy" id="29729"/>
    <lineage>
        <taxon>Eukaryota</taxon>
        <taxon>Viridiplantae</taxon>
        <taxon>Streptophyta</taxon>
        <taxon>Embryophyta</taxon>
        <taxon>Tracheophyta</taxon>
        <taxon>Spermatophyta</taxon>
        <taxon>Magnoliopsida</taxon>
        <taxon>eudicotyledons</taxon>
        <taxon>Gunneridae</taxon>
        <taxon>Pentapetalae</taxon>
        <taxon>rosids</taxon>
        <taxon>malvids</taxon>
        <taxon>Malvales</taxon>
        <taxon>Malvaceae</taxon>
        <taxon>Malvoideae</taxon>
        <taxon>Gossypium</taxon>
    </lineage>
</organism>